<accession>A0A7R9EZQ3</accession>
<protein>
    <submittedName>
        <fullName evidence="2">Uncharacterized protein</fullName>
    </submittedName>
</protein>
<dbReference type="AlphaFoldDB" id="A0A7R9EZQ3"/>
<evidence type="ECO:0000313" key="2">
    <source>
        <dbReference type="EMBL" id="CAD7443130.1"/>
    </source>
</evidence>
<gene>
    <name evidence="2" type="ORF">TBIB3V08_LOCUS5542</name>
</gene>
<reference evidence="2" key="1">
    <citation type="submission" date="2020-11" db="EMBL/GenBank/DDBJ databases">
        <authorList>
            <person name="Tran Van P."/>
        </authorList>
    </citation>
    <scope>NUCLEOTIDE SEQUENCE</scope>
</reference>
<feature type="region of interest" description="Disordered" evidence="1">
    <location>
        <begin position="184"/>
        <end position="219"/>
    </location>
</feature>
<name>A0A7R9EZQ3_9NEOP</name>
<dbReference type="EMBL" id="OD566001">
    <property type="protein sequence ID" value="CAD7443130.1"/>
    <property type="molecule type" value="Genomic_DNA"/>
</dbReference>
<evidence type="ECO:0000256" key="1">
    <source>
        <dbReference type="SAM" id="MobiDB-lite"/>
    </source>
</evidence>
<proteinExistence type="predicted"/>
<organism evidence="2">
    <name type="scientific">Timema bartmani</name>
    <dbReference type="NCBI Taxonomy" id="61472"/>
    <lineage>
        <taxon>Eukaryota</taxon>
        <taxon>Metazoa</taxon>
        <taxon>Ecdysozoa</taxon>
        <taxon>Arthropoda</taxon>
        <taxon>Hexapoda</taxon>
        <taxon>Insecta</taxon>
        <taxon>Pterygota</taxon>
        <taxon>Neoptera</taxon>
        <taxon>Polyneoptera</taxon>
        <taxon>Phasmatodea</taxon>
        <taxon>Timematodea</taxon>
        <taxon>Timematoidea</taxon>
        <taxon>Timematidae</taxon>
        <taxon>Timema</taxon>
    </lineage>
</organism>
<sequence>MGNSPLVAIDDKTIPPENLICDETLAFNAFIQRGKNPVSTPNLYFSPAPVIYSLAYHESDALDHLATELSLRGNVSAFAWRAEWETIWGMEGRTKYTQLGFELRLFQHNKRDKMSSTLRPRGHRRGLRVLVLIPHSLAGYQRKYSEYFKKYLDLSKPTDYISTRLTGSLVSALDNQCLGFGFSQPDQRFNKPDHRFSKPGQKFSRPTRGSASLPEVHQA</sequence>